<gene>
    <name evidence="3" type="ORF">C1SCF055_LOCUS16532</name>
</gene>
<dbReference type="EMBL" id="CAMXCT020001369">
    <property type="protein sequence ID" value="CAL1142832.1"/>
    <property type="molecule type" value="Genomic_DNA"/>
</dbReference>
<organism evidence="3">
    <name type="scientific">Cladocopium goreaui</name>
    <dbReference type="NCBI Taxonomy" id="2562237"/>
    <lineage>
        <taxon>Eukaryota</taxon>
        <taxon>Sar</taxon>
        <taxon>Alveolata</taxon>
        <taxon>Dinophyceae</taxon>
        <taxon>Suessiales</taxon>
        <taxon>Symbiodiniaceae</taxon>
        <taxon>Cladocopium</taxon>
    </lineage>
</organism>
<feature type="transmembrane region" description="Helical" evidence="1">
    <location>
        <begin position="90"/>
        <end position="111"/>
    </location>
</feature>
<evidence type="ECO:0000313" key="5">
    <source>
        <dbReference type="Proteomes" id="UP001152797"/>
    </source>
</evidence>
<dbReference type="Proteomes" id="UP001152797">
    <property type="component" value="Unassembled WGS sequence"/>
</dbReference>
<dbReference type="EMBL" id="CAMXCT010001369">
    <property type="protein sequence ID" value="CAI3989457.1"/>
    <property type="molecule type" value="Genomic_DNA"/>
</dbReference>
<reference evidence="3" key="1">
    <citation type="submission" date="2022-10" db="EMBL/GenBank/DDBJ databases">
        <authorList>
            <person name="Chen Y."/>
            <person name="Dougan E. K."/>
            <person name="Chan C."/>
            <person name="Rhodes N."/>
            <person name="Thang M."/>
        </authorList>
    </citation>
    <scope>NUCLEOTIDE SEQUENCE</scope>
</reference>
<keyword evidence="1" id="KW-1133">Transmembrane helix</keyword>
<keyword evidence="1" id="KW-0472">Membrane</keyword>
<comment type="caution">
    <text evidence="3">The sequence shown here is derived from an EMBL/GenBank/DDBJ whole genome shotgun (WGS) entry which is preliminary data.</text>
</comment>
<sequence>MARSRVLPLLLVTACCVPDQHSTPACQLLAGLAVVTELVTNFVANPSTPRLTGRKPNTAMYAEDPLDFVGKTGKRIEANSENEQLIDLDGFWAIFFTLAGVGATFLFVNFLQGLKPS</sequence>
<keyword evidence="1" id="KW-0812">Transmembrane</keyword>
<keyword evidence="5" id="KW-1185">Reference proteome</keyword>
<dbReference type="EMBL" id="CAMXCT030001369">
    <property type="protein sequence ID" value="CAL4776769.1"/>
    <property type="molecule type" value="Genomic_DNA"/>
</dbReference>
<name>A0A9P1CE53_9DINO</name>
<proteinExistence type="predicted"/>
<evidence type="ECO:0000313" key="4">
    <source>
        <dbReference type="EMBL" id="CAL1142832.1"/>
    </source>
</evidence>
<accession>A0A9P1CE53</accession>
<keyword evidence="2" id="KW-0732">Signal</keyword>
<evidence type="ECO:0000256" key="1">
    <source>
        <dbReference type="SAM" id="Phobius"/>
    </source>
</evidence>
<protein>
    <submittedName>
        <fullName evidence="3">Uncharacterized protein</fullName>
    </submittedName>
</protein>
<evidence type="ECO:0000256" key="2">
    <source>
        <dbReference type="SAM" id="SignalP"/>
    </source>
</evidence>
<feature type="chain" id="PRO_5043270368" evidence="2">
    <location>
        <begin position="23"/>
        <end position="117"/>
    </location>
</feature>
<evidence type="ECO:0000313" key="3">
    <source>
        <dbReference type="EMBL" id="CAI3989457.1"/>
    </source>
</evidence>
<feature type="signal peptide" evidence="2">
    <location>
        <begin position="1"/>
        <end position="22"/>
    </location>
</feature>
<dbReference type="AlphaFoldDB" id="A0A9P1CE53"/>
<reference evidence="4" key="2">
    <citation type="submission" date="2024-04" db="EMBL/GenBank/DDBJ databases">
        <authorList>
            <person name="Chen Y."/>
            <person name="Shah S."/>
            <person name="Dougan E. K."/>
            <person name="Thang M."/>
            <person name="Chan C."/>
        </authorList>
    </citation>
    <scope>NUCLEOTIDE SEQUENCE [LARGE SCALE GENOMIC DNA]</scope>
</reference>